<dbReference type="EnsemblMetazoa" id="CPIJ006897-RA">
    <property type="protein sequence ID" value="CPIJ006897-PA"/>
    <property type="gene ID" value="CPIJ006897"/>
</dbReference>
<dbReference type="EMBL" id="DS231961">
    <property type="protein sequence ID" value="EDS29257.1"/>
    <property type="molecule type" value="Genomic_DNA"/>
</dbReference>
<evidence type="ECO:0000313" key="2">
    <source>
        <dbReference type="EMBL" id="EDS29257.1"/>
    </source>
</evidence>
<evidence type="ECO:0000256" key="1">
    <source>
        <dbReference type="SAM" id="Phobius"/>
    </source>
</evidence>
<evidence type="ECO:0000313" key="4">
    <source>
        <dbReference type="Proteomes" id="UP000002320"/>
    </source>
</evidence>
<proteinExistence type="predicted"/>
<keyword evidence="1" id="KW-0472">Membrane</keyword>
<feature type="transmembrane region" description="Helical" evidence="1">
    <location>
        <begin position="92"/>
        <end position="118"/>
    </location>
</feature>
<keyword evidence="4" id="KW-1185">Reference proteome</keyword>
<dbReference type="InParanoid" id="B0WJN0"/>
<reference evidence="2" key="1">
    <citation type="submission" date="2007-03" db="EMBL/GenBank/DDBJ databases">
        <title>Annotation of Culex pipiens quinquefasciatus.</title>
        <authorList>
            <consortium name="The Broad Institute Genome Sequencing Platform"/>
            <person name="Atkinson P.W."/>
            <person name="Hemingway J."/>
            <person name="Christensen B.M."/>
            <person name="Higgs S."/>
            <person name="Kodira C."/>
            <person name="Hannick L."/>
            <person name="Megy K."/>
            <person name="O'Leary S."/>
            <person name="Pearson M."/>
            <person name="Haas B.J."/>
            <person name="Mauceli E."/>
            <person name="Wortman J.R."/>
            <person name="Lee N.H."/>
            <person name="Guigo R."/>
            <person name="Stanke M."/>
            <person name="Alvarado L."/>
            <person name="Amedeo P."/>
            <person name="Antoine C.H."/>
            <person name="Arensburger P."/>
            <person name="Bidwell S.L."/>
            <person name="Crawford M."/>
            <person name="Camaro F."/>
            <person name="Devon K."/>
            <person name="Engels R."/>
            <person name="Hammond M."/>
            <person name="Howarth C."/>
            <person name="Koehrsen M."/>
            <person name="Lawson D."/>
            <person name="Montgomery P."/>
            <person name="Nene V."/>
            <person name="Nusbaum C."/>
            <person name="Puiu D."/>
            <person name="Romero-Severson J."/>
            <person name="Severson D.W."/>
            <person name="Shumway M."/>
            <person name="Sisk P."/>
            <person name="Stolte C."/>
            <person name="Zeng Q."/>
            <person name="Eisenstadt E."/>
            <person name="Fraser-Liggett C."/>
            <person name="Strausberg R."/>
            <person name="Galagan J."/>
            <person name="Birren B."/>
            <person name="Collins F.H."/>
        </authorList>
    </citation>
    <scope>NUCLEOTIDE SEQUENCE [LARGE SCALE GENOMIC DNA]</scope>
    <source>
        <strain evidence="2">JHB</strain>
    </source>
</reference>
<feature type="transmembrane region" description="Helical" evidence="1">
    <location>
        <begin position="47"/>
        <end position="66"/>
    </location>
</feature>
<dbReference type="Proteomes" id="UP000002320">
    <property type="component" value="Unassembled WGS sequence"/>
</dbReference>
<organism>
    <name type="scientific">Culex quinquefasciatus</name>
    <name type="common">Southern house mosquito</name>
    <name type="synonym">Culex pungens</name>
    <dbReference type="NCBI Taxonomy" id="7176"/>
    <lineage>
        <taxon>Eukaryota</taxon>
        <taxon>Metazoa</taxon>
        <taxon>Ecdysozoa</taxon>
        <taxon>Arthropoda</taxon>
        <taxon>Hexapoda</taxon>
        <taxon>Insecta</taxon>
        <taxon>Pterygota</taxon>
        <taxon>Neoptera</taxon>
        <taxon>Endopterygota</taxon>
        <taxon>Diptera</taxon>
        <taxon>Nematocera</taxon>
        <taxon>Culicoidea</taxon>
        <taxon>Culicidae</taxon>
        <taxon>Culicinae</taxon>
        <taxon>Culicini</taxon>
        <taxon>Culex</taxon>
        <taxon>Culex</taxon>
    </lineage>
</organism>
<sequence>MYVTQDVADLAPKFSFNFERGEPWFDVLKDEFLDEIRYYETSYRSPLLAVFRFTYLAFVEAGLMELHKWRHLRMEYAVVWGRRPRKGKESEIYLKFGDLLLAWIVIGFGLGMSFVGFVGELACSRYGRWIGKIWEWIF</sequence>
<dbReference type="AlphaFoldDB" id="B0WJN0"/>
<dbReference type="VEuPathDB" id="VectorBase:CQUJHB020441"/>
<dbReference type="VEuPathDB" id="VectorBase:CPIJ006897"/>
<reference evidence="3" key="2">
    <citation type="submission" date="2021-02" db="UniProtKB">
        <authorList>
            <consortium name="EnsemblMetazoa"/>
        </authorList>
    </citation>
    <scope>IDENTIFICATION</scope>
    <source>
        <strain evidence="3">JHB</strain>
    </source>
</reference>
<keyword evidence="1" id="KW-1133">Transmembrane helix</keyword>
<gene>
    <name evidence="3" type="primary">6039279</name>
    <name evidence="2" type="ORF">CpipJ_CPIJ006897</name>
</gene>
<name>B0WJN0_CULQU</name>
<protein>
    <submittedName>
        <fullName evidence="2 3">Uncharacterized protein</fullName>
    </submittedName>
</protein>
<keyword evidence="1" id="KW-0812">Transmembrane</keyword>
<accession>B0WJN0</accession>
<evidence type="ECO:0000313" key="3">
    <source>
        <dbReference type="EnsemblMetazoa" id="CPIJ006897-PA"/>
    </source>
</evidence>
<dbReference type="KEGG" id="cqu:CpipJ_CPIJ006897"/>
<dbReference type="HOGENOM" id="CLU_1857244_0_0_1"/>